<organism evidence="2 3">
    <name type="scientific">Moorena producens PAL-8-15-08-1</name>
    <dbReference type="NCBI Taxonomy" id="1458985"/>
    <lineage>
        <taxon>Bacteria</taxon>
        <taxon>Bacillati</taxon>
        <taxon>Cyanobacteriota</taxon>
        <taxon>Cyanophyceae</taxon>
        <taxon>Coleofasciculales</taxon>
        <taxon>Coleofasciculaceae</taxon>
        <taxon>Moorena</taxon>
    </lineage>
</organism>
<dbReference type="Proteomes" id="UP000177870">
    <property type="component" value="Chromosome"/>
</dbReference>
<feature type="domain" description="Transposase IS200-like" evidence="1">
    <location>
        <begin position="12"/>
        <end position="132"/>
    </location>
</feature>
<dbReference type="KEGG" id="mpro:BJP34_10945"/>
<reference evidence="3" key="1">
    <citation type="submission" date="2016-10" db="EMBL/GenBank/DDBJ databases">
        <title>Comparative genomics uncovers the prolific and rare metabolic potential of the cyanobacterial genus Moorea.</title>
        <authorList>
            <person name="Leao T."/>
            <person name="Castelao G."/>
            <person name="Korobeynikov A."/>
            <person name="Monroe E.A."/>
            <person name="Podell S."/>
            <person name="Glukhov E."/>
            <person name="Allen E."/>
            <person name="Gerwick W.H."/>
            <person name="Gerwick L."/>
        </authorList>
    </citation>
    <scope>NUCLEOTIDE SEQUENCE [LARGE SCALE GENOMIC DNA]</scope>
    <source>
        <strain evidence="3">PAL-8-15-08-1</strain>
    </source>
</reference>
<dbReference type="GO" id="GO:0006313">
    <property type="term" value="P:DNA transposition"/>
    <property type="evidence" value="ECO:0007669"/>
    <property type="project" value="InterPro"/>
</dbReference>
<dbReference type="InterPro" id="IPR036515">
    <property type="entry name" value="Transposase_17_sf"/>
</dbReference>
<name>A0A1D8TQI7_9CYAN</name>
<dbReference type="NCBIfam" id="NF033573">
    <property type="entry name" value="transpos_IS200"/>
    <property type="match status" value="1"/>
</dbReference>
<proteinExistence type="predicted"/>
<dbReference type="SUPFAM" id="SSF143422">
    <property type="entry name" value="Transposase IS200-like"/>
    <property type="match status" value="1"/>
</dbReference>
<dbReference type="PANTHER" id="PTHR33360:SF2">
    <property type="entry name" value="TRANSPOSASE FOR INSERTION SEQUENCE ELEMENT IS200"/>
    <property type="match status" value="1"/>
</dbReference>
<dbReference type="SMART" id="SM01321">
    <property type="entry name" value="Y1_Tnp"/>
    <property type="match status" value="1"/>
</dbReference>
<dbReference type="GO" id="GO:0004803">
    <property type="term" value="F:transposase activity"/>
    <property type="evidence" value="ECO:0007669"/>
    <property type="project" value="InterPro"/>
</dbReference>
<dbReference type="RefSeq" id="WP_070392373.1">
    <property type="nucleotide sequence ID" value="NZ_CP017599.1"/>
</dbReference>
<sequence length="136" mass="16210">MKDDFLSKGRSVSDMKAHLVLTSKYRRKVFNAKMLQRLGEIVENLCQKWDCKLIEFNGEEDHVHLLFQYFPQMELTKFINNLKTVTSRRLRSEFQERINQFYWKDVLWNNSYFIASCGGVTISTLRKYIESQVSPD</sequence>
<dbReference type="EMBL" id="CP017599">
    <property type="protein sequence ID" value="AOW99899.1"/>
    <property type="molecule type" value="Genomic_DNA"/>
</dbReference>
<dbReference type="Pfam" id="PF01797">
    <property type="entry name" value="Y1_Tnp"/>
    <property type="match status" value="1"/>
</dbReference>
<evidence type="ECO:0000313" key="2">
    <source>
        <dbReference type="EMBL" id="AOW99899.1"/>
    </source>
</evidence>
<dbReference type="AlphaFoldDB" id="A0A1D8TQI7"/>
<dbReference type="GO" id="GO:0003677">
    <property type="term" value="F:DNA binding"/>
    <property type="evidence" value="ECO:0007669"/>
    <property type="project" value="InterPro"/>
</dbReference>
<gene>
    <name evidence="2" type="ORF">BJP34_10945</name>
</gene>
<dbReference type="Gene3D" id="3.30.70.1290">
    <property type="entry name" value="Transposase IS200-like"/>
    <property type="match status" value="1"/>
</dbReference>
<protein>
    <submittedName>
        <fullName evidence="2">IS200/IS605 family transposase</fullName>
    </submittedName>
</protein>
<accession>A0A1D8TQI7</accession>
<dbReference type="InterPro" id="IPR002686">
    <property type="entry name" value="Transposase_17"/>
</dbReference>
<dbReference type="OrthoDB" id="9798161at2"/>
<evidence type="ECO:0000259" key="1">
    <source>
        <dbReference type="SMART" id="SM01321"/>
    </source>
</evidence>
<evidence type="ECO:0000313" key="3">
    <source>
        <dbReference type="Proteomes" id="UP000177870"/>
    </source>
</evidence>
<dbReference type="PANTHER" id="PTHR33360">
    <property type="entry name" value="TRANSPOSASE FOR INSERTION SEQUENCE ELEMENT IS200"/>
    <property type="match status" value="1"/>
</dbReference>